<organism evidence="5 6">
    <name type="scientific">Geofilum rubicundum JCM 15548</name>
    <dbReference type="NCBI Taxonomy" id="1236989"/>
    <lineage>
        <taxon>Bacteria</taxon>
        <taxon>Pseudomonadati</taxon>
        <taxon>Bacteroidota</taxon>
        <taxon>Bacteroidia</taxon>
        <taxon>Marinilabiliales</taxon>
        <taxon>Marinilabiliaceae</taxon>
        <taxon>Geofilum</taxon>
    </lineage>
</organism>
<dbReference type="InterPro" id="IPR009057">
    <property type="entry name" value="Homeodomain-like_sf"/>
</dbReference>
<dbReference type="PROSITE" id="PS01124">
    <property type="entry name" value="HTH_ARAC_FAMILY_2"/>
    <property type="match status" value="1"/>
</dbReference>
<dbReference type="GO" id="GO:0003700">
    <property type="term" value="F:DNA-binding transcription factor activity"/>
    <property type="evidence" value="ECO:0007669"/>
    <property type="project" value="InterPro"/>
</dbReference>
<name>A0A0E9LV32_9BACT</name>
<dbReference type="InterPro" id="IPR018060">
    <property type="entry name" value="HTH_AraC"/>
</dbReference>
<feature type="domain" description="HTH araC/xylS-type" evidence="4">
    <location>
        <begin position="192"/>
        <end position="290"/>
    </location>
</feature>
<evidence type="ECO:0000256" key="2">
    <source>
        <dbReference type="ARBA" id="ARBA00023125"/>
    </source>
</evidence>
<keyword evidence="2" id="KW-0238">DNA-binding</keyword>
<dbReference type="EMBL" id="BAZW01000007">
    <property type="protein sequence ID" value="GAO29163.1"/>
    <property type="molecule type" value="Genomic_DNA"/>
</dbReference>
<dbReference type="Gene3D" id="1.10.10.60">
    <property type="entry name" value="Homeodomain-like"/>
    <property type="match status" value="2"/>
</dbReference>
<comment type="caution">
    <text evidence="5">The sequence shown here is derived from an EMBL/GenBank/DDBJ whole genome shotgun (WGS) entry which is preliminary data.</text>
</comment>
<dbReference type="RefSeq" id="WP_083984985.1">
    <property type="nucleotide sequence ID" value="NZ_BAZW01000007.1"/>
</dbReference>
<dbReference type="Proteomes" id="UP000032900">
    <property type="component" value="Unassembled WGS sequence"/>
</dbReference>
<protein>
    <submittedName>
        <fullName evidence="5">Transcriptional regulator, AraC family</fullName>
    </submittedName>
</protein>
<dbReference type="InterPro" id="IPR018062">
    <property type="entry name" value="HTH_AraC-typ_CS"/>
</dbReference>
<reference evidence="5 6" key="1">
    <citation type="journal article" date="2015" name="Microbes Environ.">
        <title>Distribution and evolution of nitrogen fixation genes in the phylum bacteroidetes.</title>
        <authorList>
            <person name="Inoue J."/>
            <person name="Oshima K."/>
            <person name="Suda W."/>
            <person name="Sakamoto M."/>
            <person name="Iino T."/>
            <person name="Noda S."/>
            <person name="Hongoh Y."/>
            <person name="Hattori M."/>
            <person name="Ohkuma M."/>
        </authorList>
    </citation>
    <scope>NUCLEOTIDE SEQUENCE [LARGE SCALE GENOMIC DNA]</scope>
    <source>
        <strain evidence="5">JCM 15548</strain>
    </source>
</reference>
<dbReference type="PRINTS" id="PR00032">
    <property type="entry name" value="HTHARAC"/>
</dbReference>
<keyword evidence="1" id="KW-0805">Transcription regulation</keyword>
<dbReference type="InterPro" id="IPR020449">
    <property type="entry name" value="Tscrpt_reg_AraC-type_HTH"/>
</dbReference>
<dbReference type="Gene3D" id="2.60.120.10">
    <property type="entry name" value="Jelly Rolls"/>
    <property type="match status" value="1"/>
</dbReference>
<gene>
    <name evidence="5" type="ORF">JCM15548_11327</name>
</gene>
<dbReference type="PANTHER" id="PTHR43280:SF27">
    <property type="entry name" value="TRANSCRIPTIONAL REGULATOR MTLR"/>
    <property type="match status" value="1"/>
</dbReference>
<dbReference type="InterPro" id="IPR011051">
    <property type="entry name" value="RmlC_Cupin_sf"/>
</dbReference>
<dbReference type="InterPro" id="IPR014710">
    <property type="entry name" value="RmlC-like_jellyroll"/>
</dbReference>
<dbReference type="GO" id="GO:0043565">
    <property type="term" value="F:sequence-specific DNA binding"/>
    <property type="evidence" value="ECO:0007669"/>
    <property type="project" value="InterPro"/>
</dbReference>
<evidence type="ECO:0000256" key="3">
    <source>
        <dbReference type="ARBA" id="ARBA00023163"/>
    </source>
</evidence>
<evidence type="ECO:0000313" key="6">
    <source>
        <dbReference type="Proteomes" id="UP000032900"/>
    </source>
</evidence>
<dbReference type="PANTHER" id="PTHR43280">
    <property type="entry name" value="ARAC-FAMILY TRANSCRIPTIONAL REGULATOR"/>
    <property type="match status" value="1"/>
</dbReference>
<dbReference type="Pfam" id="PF12833">
    <property type="entry name" value="HTH_18"/>
    <property type="match status" value="1"/>
</dbReference>
<dbReference type="PROSITE" id="PS00041">
    <property type="entry name" value="HTH_ARAC_FAMILY_1"/>
    <property type="match status" value="1"/>
</dbReference>
<keyword evidence="6" id="KW-1185">Reference proteome</keyword>
<sequence length="292" mass="33996">MPKSPSTIMHEQVLLPGNSPIRVKWNDFPHFTFPWHFHDEMEIVYVLKSQGTRFIADSMESFAEGDLVMVGSQVPHYWKNHQEYYQEASGLRVNAVVVQFAKDFMEKSIQNYPEMVHLKHLFDRSMLGIHFAMPANREIGEKVKALYGLKGFRRMMGLLEVLDAMAHSSDYRLLATADYHLNPLNVNDFRIEKVLNYINLNYTGNISLSEMARQFGMNISSFSRYFKLKTGKTLIRYINEMRIGYACKLLQENTQSISQVCYESGFNNVSNFNRFFKEKMGVTPREYVSAFQ</sequence>
<dbReference type="SUPFAM" id="SSF51182">
    <property type="entry name" value="RmlC-like cupins"/>
    <property type="match status" value="1"/>
</dbReference>
<dbReference type="AlphaFoldDB" id="A0A0E9LV32"/>
<evidence type="ECO:0000256" key="1">
    <source>
        <dbReference type="ARBA" id="ARBA00023015"/>
    </source>
</evidence>
<proteinExistence type="predicted"/>
<keyword evidence="3" id="KW-0804">Transcription</keyword>
<dbReference type="SMART" id="SM00342">
    <property type="entry name" value="HTH_ARAC"/>
    <property type="match status" value="1"/>
</dbReference>
<accession>A0A0E9LV32</accession>
<dbReference type="OrthoDB" id="2569619at2"/>
<dbReference type="STRING" id="1236989.JCM15548_11327"/>
<evidence type="ECO:0000313" key="5">
    <source>
        <dbReference type="EMBL" id="GAO29163.1"/>
    </source>
</evidence>
<evidence type="ECO:0000259" key="4">
    <source>
        <dbReference type="PROSITE" id="PS01124"/>
    </source>
</evidence>
<dbReference type="SUPFAM" id="SSF46689">
    <property type="entry name" value="Homeodomain-like"/>
    <property type="match status" value="2"/>
</dbReference>
<dbReference type="CDD" id="cd06976">
    <property type="entry name" value="cupin_MtlR-like_N"/>
    <property type="match status" value="1"/>
</dbReference>